<protein>
    <recommendedName>
        <fullName evidence="4">Yeast cell wall synthesis Kre9/Knh1-like N-terminal domain-containing protein</fullName>
    </recommendedName>
</protein>
<feature type="compositionally biased region" description="Basic residues" evidence="2">
    <location>
        <begin position="122"/>
        <end position="157"/>
    </location>
</feature>
<evidence type="ECO:0000256" key="1">
    <source>
        <dbReference type="ARBA" id="ARBA00022729"/>
    </source>
</evidence>
<feature type="domain" description="Yeast cell wall synthesis Kre9/Knh1-like N-terminal" evidence="4">
    <location>
        <begin position="27"/>
        <end position="103"/>
    </location>
</feature>
<dbReference type="EMBL" id="PJQM01002386">
    <property type="protein sequence ID" value="RCH95790.1"/>
    <property type="molecule type" value="Genomic_DNA"/>
</dbReference>
<proteinExistence type="predicted"/>
<feature type="signal peptide" evidence="3">
    <location>
        <begin position="1"/>
        <end position="20"/>
    </location>
</feature>
<dbReference type="OrthoDB" id="2278575at2759"/>
<name>A0A367K0T8_RHIST</name>
<feature type="chain" id="PRO_5016918460" description="Yeast cell wall synthesis Kre9/Knh1-like N-terminal domain-containing protein" evidence="3">
    <location>
        <begin position="21"/>
        <end position="226"/>
    </location>
</feature>
<sequence>MFKSTLVFLSLSAVLQLIGASSVTITEPKANDVWKAGSTVQIKWDVNDATSEHIRLQYASGPSQSLTIDGLIADNVKASVGHYKWKVPSDIEAKDYVIEAGPNAKDLSFAGYVTIKGGSKKTTTKKTKKTIKPKKTTKKTTTKKTTTKKSATKKTTTKKTTTEKSSAGRRASAVCVGYPAKGNTPEHVRCHSLPHTTTKKAKKVKKTTSKKSKKSTKKHTTKKATN</sequence>
<dbReference type="InterPro" id="IPR018466">
    <property type="entry name" value="Kre9/Knh1-like_N"/>
</dbReference>
<dbReference type="Pfam" id="PF10342">
    <property type="entry name" value="Kre9_KNH"/>
    <property type="match status" value="1"/>
</dbReference>
<dbReference type="STRING" id="4846.A0A367K0T8"/>
<accession>A0A367K0T8</accession>
<gene>
    <name evidence="5" type="ORF">CU098_008393</name>
</gene>
<evidence type="ECO:0000256" key="2">
    <source>
        <dbReference type="SAM" id="MobiDB-lite"/>
    </source>
</evidence>
<organism evidence="5 6">
    <name type="scientific">Rhizopus stolonifer</name>
    <name type="common">Rhizopus nigricans</name>
    <dbReference type="NCBI Taxonomy" id="4846"/>
    <lineage>
        <taxon>Eukaryota</taxon>
        <taxon>Fungi</taxon>
        <taxon>Fungi incertae sedis</taxon>
        <taxon>Mucoromycota</taxon>
        <taxon>Mucoromycotina</taxon>
        <taxon>Mucoromycetes</taxon>
        <taxon>Mucorales</taxon>
        <taxon>Mucorineae</taxon>
        <taxon>Rhizopodaceae</taxon>
        <taxon>Rhizopus</taxon>
    </lineage>
</organism>
<dbReference type="PANTHER" id="PTHR40633">
    <property type="entry name" value="MATRIX PROTEIN, PUTATIVE (AFU_ORTHOLOGUE AFUA_8G05410)-RELATED"/>
    <property type="match status" value="1"/>
</dbReference>
<evidence type="ECO:0000259" key="4">
    <source>
        <dbReference type="Pfam" id="PF10342"/>
    </source>
</evidence>
<feature type="region of interest" description="Disordered" evidence="2">
    <location>
        <begin position="122"/>
        <end position="226"/>
    </location>
</feature>
<reference evidence="5 6" key="1">
    <citation type="journal article" date="2018" name="G3 (Bethesda)">
        <title>Phylogenetic and Phylogenomic Definition of Rhizopus Species.</title>
        <authorList>
            <person name="Gryganskyi A.P."/>
            <person name="Golan J."/>
            <person name="Dolatabadi S."/>
            <person name="Mondo S."/>
            <person name="Robb S."/>
            <person name="Idnurm A."/>
            <person name="Muszewska A."/>
            <person name="Steczkiewicz K."/>
            <person name="Masonjones S."/>
            <person name="Liao H.L."/>
            <person name="Gajdeczka M.T."/>
            <person name="Anike F."/>
            <person name="Vuek A."/>
            <person name="Anishchenko I.M."/>
            <person name="Voigt K."/>
            <person name="de Hoog G.S."/>
            <person name="Smith M.E."/>
            <person name="Heitman J."/>
            <person name="Vilgalys R."/>
            <person name="Stajich J.E."/>
        </authorList>
    </citation>
    <scope>NUCLEOTIDE SEQUENCE [LARGE SCALE GENOMIC DNA]</scope>
    <source>
        <strain evidence="5 6">LSU 92-RS-03</strain>
    </source>
</reference>
<evidence type="ECO:0000313" key="6">
    <source>
        <dbReference type="Proteomes" id="UP000253551"/>
    </source>
</evidence>
<evidence type="ECO:0000313" key="5">
    <source>
        <dbReference type="EMBL" id="RCH95790.1"/>
    </source>
</evidence>
<keyword evidence="6" id="KW-1185">Reference proteome</keyword>
<dbReference type="AlphaFoldDB" id="A0A367K0T8"/>
<dbReference type="Proteomes" id="UP000253551">
    <property type="component" value="Unassembled WGS sequence"/>
</dbReference>
<evidence type="ECO:0000256" key="3">
    <source>
        <dbReference type="SAM" id="SignalP"/>
    </source>
</evidence>
<feature type="compositionally biased region" description="Basic residues" evidence="2">
    <location>
        <begin position="197"/>
        <end position="226"/>
    </location>
</feature>
<dbReference type="PANTHER" id="PTHR40633:SF1">
    <property type="entry name" value="GPI ANCHORED SERINE-THREONINE RICH PROTEIN (AFU_ORTHOLOGUE AFUA_1G03630)"/>
    <property type="match status" value="1"/>
</dbReference>
<comment type="caution">
    <text evidence="5">The sequence shown here is derived from an EMBL/GenBank/DDBJ whole genome shotgun (WGS) entry which is preliminary data.</text>
</comment>
<keyword evidence="1 3" id="KW-0732">Signal</keyword>
<dbReference type="InterPro" id="IPR052982">
    <property type="entry name" value="SRP1/TIP1-like"/>
</dbReference>